<protein>
    <submittedName>
        <fullName evidence="2">Uncharacterized protein</fullName>
    </submittedName>
</protein>
<dbReference type="KEGG" id="dla:I6G47_32915"/>
<dbReference type="Proteomes" id="UP000595064">
    <property type="component" value="Plasmid unnamed"/>
</dbReference>
<dbReference type="RefSeq" id="WP_143044553.1">
    <property type="nucleotide sequence ID" value="NZ_CP065749.1"/>
</dbReference>
<reference evidence="2 3" key="1">
    <citation type="submission" date="2020-12" db="EMBL/GenBank/DDBJ databases">
        <title>FDA dAtabase for Regulatory Grade micrObial Sequences (FDA-ARGOS): Supporting development and validation of Infectious Disease Dx tests.</title>
        <authorList>
            <person name="Sproer C."/>
            <person name="Gronow S."/>
            <person name="Severitt S."/>
            <person name="Schroder I."/>
            <person name="Tallon L."/>
            <person name="Sadzewicz L."/>
            <person name="Zhao X."/>
            <person name="Boylan J."/>
            <person name="Ott S."/>
            <person name="Bowen H."/>
            <person name="Vavikolanu K."/>
            <person name="Mehta A."/>
            <person name="Aluvathingal J."/>
            <person name="Nadendla S."/>
            <person name="Lowell S."/>
            <person name="Myers T."/>
            <person name="Yan Y."/>
            <person name="Sichtig H."/>
        </authorList>
    </citation>
    <scope>NUCLEOTIDE SEQUENCE [LARGE SCALE GENOMIC DNA]</scope>
    <source>
        <strain evidence="2 3">FDAARGOS_890</strain>
        <plasmid evidence="2 3">unnamed</plasmid>
    </source>
</reference>
<keyword evidence="1" id="KW-0812">Transmembrane</keyword>
<accession>A0A7T2YZM1</accession>
<evidence type="ECO:0000256" key="1">
    <source>
        <dbReference type="SAM" id="Phobius"/>
    </source>
</evidence>
<feature type="transmembrane region" description="Helical" evidence="1">
    <location>
        <begin position="34"/>
        <end position="51"/>
    </location>
</feature>
<keyword evidence="2" id="KW-0614">Plasmid</keyword>
<geneLocation type="plasmid" evidence="2 3">
    <name>unnamed</name>
</geneLocation>
<sequence length="89" mass="9649">MNMFSVGATLLMLLGLGNLVLLFGMFWRLHECGSGPLWAGVVGCCISLYVLKQESGASPNMPVLMGFLGLLVVPALLKAIIRSIKRWRA</sequence>
<keyword evidence="3" id="KW-1185">Reference proteome</keyword>
<feature type="transmembrane region" description="Helical" evidence="1">
    <location>
        <begin position="63"/>
        <end position="81"/>
    </location>
</feature>
<evidence type="ECO:0000313" key="3">
    <source>
        <dbReference type="Proteomes" id="UP000595064"/>
    </source>
</evidence>
<evidence type="ECO:0000313" key="2">
    <source>
        <dbReference type="EMBL" id="QPS84950.1"/>
    </source>
</evidence>
<organism evidence="2 3">
    <name type="scientific">Delftia lacustris</name>
    <dbReference type="NCBI Taxonomy" id="558537"/>
    <lineage>
        <taxon>Bacteria</taxon>
        <taxon>Pseudomonadati</taxon>
        <taxon>Pseudomonadota</taxon>
        <taxon>Betaproteobacteria</taxon>
        <taxon>Burkholderiales</taxon>
        <taxon>Comamonadaceae</taxon>
        <taxon>Delftia</taxon>
    </lineage>
</organism>
<dbReference type="GeneID" id="94688947"/>
<keyword evidence="1" id="KW-0472">Membrane</keyword>
<proteinExistence type="predicted"/>
<keyword evidence="1" id="KW-1133">Transmembrane helix</keyword>
<feature type="transmembrane region" description="Helical" evidence="1">
    <location>
        <begin position="6"/>
        <end position="27"/>
    </location>
</feature>
<name>A0A7T2YZM1_9BURK</name>
<dbReference type="AlphaFoldDB" id="A0A7T2YZM1"/>
<dbReference type="EMBL" id="CP065749">
    <property type="protein sequence ID" value="QPS84950.1"/>
    <property type="molecule type" value="Genomic_DNA"/>
</dbReference>
<gene>
    <name evidence="2" type="ORF">I6G47_32915</name>
</gene>